<reference evidence="2" key="1">
    <citation type="journal article" date="2020" name="Stud. Mycol.">
        <title>101 Dothideomycetes genomes: a test case for predicting lifestyles and emergence of pathogens.</title>
        <authorList>
            <person name="Haridas S."/>
            <person name="Albert R."/>
            <person name="Binder M."/>
            <person name="Bloem J."/>
            <person name="Labutti K."/>
            <person name="Salamov A."/>
            <person name="Andreopoulos B."/>
            <person name="Baker S."/>
            <person name="Barry K."/>
            <person name="Bills G."/>
            <person name="Bluhm B."/>
            <person name="Cannon C."/>
            <person name="Castanera R."/>
            <person name="Culley D."/>
            <person name="Daum C."/>
            <person name="Ezra D."/>
            <person name="Gonzalez J."/>
            <person name="Henrissat B."/>
            <person name="Kuo A."/>
            <person name="Liang C."/>
            <person name="Lipzen A."/>
            <person name="Lutzoni F."/>
            <person name="Magnuson J."/>
            <person name="Mondo S."/>
            <person name="Nolan M."/>
            <person name="Ohm R."/>
            <person name="Pangilinan J."/>
            <person name="Park H.-J."/>
            <person name="Ramirez L."/>
            <person name="Alfaro M."/>
            <person name="Sun H."/>
            <person name="Tritt A."/>
            <person name="Yoshinaga Y."/>
            <person name="Zwiers L.-H."/>
            <person name="Turgeon B."/>
            <person name="Goodwin S."/>
            <person name="Spatafora J."/>
            <person name="Crous P."/>
            <person name="Grigoriev I."/>
        </authorList>
    </citation>
    <scope>NUCLEOTIDE SEQUENCE</scope>
    <source>
        <strain evidence="2">CBS 473.64</strain>
    </source>
</reference>
<dbReference type="InterPro" id="IPR029060">
    <property type="entry name" value="PIN-like_dom_sf"/>
</dbReference>
<name>A0A6A6SG67_9PLEO</name>
<protein>
    <recommendedName>
        <fullName evidence="1">XPG N-terminal domain-containing protein</fullName>
    </recommendedName>
</protein>
<dbReference type="SUPFAM" id="SSF88723">
    <property type="entry name" value="PIN domain-like"/>
    <property type="match status" value="1"/>
</dbReference>
<keyword evidence="3" id="KW-1185">Reference proteome</keyword>
<sequence length="136" mass="15602">MIRDFELWNNTLGEASRIEELRGLRVGIEAANYLQHRILNHPHAKEPLVTALGGIPLGFRPHIEQDLKKFADFGIEPFFVFSGLDITKQDNPFRQRQEGAQANEQAWALYDSHEATKSVLKFGQSRRRSAPICMVW</sequence>
<dbReference type="Pfam" id="PF00752">
    <property type="entry name" value="XPG_N"/>
    <property type="match status" value="1"/>
</dbReference>
<dbReference type="Gene3D" id="3.40.50.1010">
    <property type="entry name" value="5'-nuclease"/>
    <property type="match status" value="1"/>
</dbReference>
<dbReference type="InterPro" id="IPR006085">
    <property type="entry name" value="XPG_DNA_repair_N"/>
</dbReference>
<feature type="domain" description="XPG N-terminal" evidence="1">
    <location>
        <begin position="15"/>
        <end position="99"/>
    </location>
</feature>
<organism evidence="2 3">
    <name type="scientific">Massarina eburnea CBS 473.64</name>
    <dbReference type="NCBI Taxonomy" id="1395130"/>
    <lineage>
        <taxon>Eukaryota</taxon>
        <taxon>Fungi</taxon>
        <taxon>Dikarya</taxon>
        <taxon>Ascomycota</taxon>
        <taxon>Pezizomycotina</taxon>
        <taxon>Dothideomycetes</taxon>
        <taxon>Pleosporomycetidae</taxon>
        <taxon>Pleosporales</taxon>
        <taxon>Massarineae</taxon>
        <taxon>Massarinaceae</taxon>
        <taxon>Massarina</taxon>
    </lineage>
</organism>
<evidence type="ECO:0000259" key="1">
    <source>
        <dbReference type="Pfam" id="PF00752"/>
    </source>
</evidence>
<dbReference type="GO" id="GO:0004518">
    <property type="term" value="F:nuclease activity"/>
    <property type="evidence" value="ECO:0007669"/>
    <property type="project" value="InterPro"/>
</dbReference>
<gene>
    <name evidence="2" type="ORF">P280DRAFT_282</name>
</gene>
<evidence type="ECO:0000313" key="3">
    <source>
        <dbReference type="Proteomes" id="UP000799753"/>
    </source>
</evidence>
<dbReference type="OrthoDB" id="17262at2759"/>
<dbReference type="AlphaFoldDB" id="A0A6A6SG67"/>
<dbReference type="EMBL" id="MU006776">
    <property type="protein sequence ID" value="KAF2646027.1"/>
    <property type="molecule type" value="Genomic_DNA"/>
</dbReference>
<proteinExistence type="predicted"/>
<evidence type="ECO:0000313" key="2">
    <source>
        <dbReference type="EMBL" id="KAF2646027.1"/>
    </source>
</evidence>
<dbReference type="Proteomes" id="UP000799753">
    <property type="component" value="Unassembled WGS sequence"/>
</dbReference>
<accession>A0A6A6SG67</accession>